<reference evidence="5" key="1">
    <citation type="journal article" date="2022" name="IScience">
        <title>Evolution of zygomycete secretomes and the origins of terrestrial fungal ecologies.</title>
        <authorList>
            <person name="Chang Y."/>
            <person name="Wang Y."/>
            <person name="Mondo S."/>
            <person name="Ahrendt S."/>
            <person name="Andreopoulos W."/>
            <person name="Barry K."/>
            <person name="Beard J."/>
            <person name="Benny G.L."/>
            <person name="Blankenship S."/>
            <person name="Bonito G."/>
            <person name="Cuomo C."/>
            <person name="Desiro A."/>
            <person name="Gervers K.A."/>
            <person name="Hundley H."/>
            <person name="Kuo A."/>
            <person name="LaButti K."/>
            <person name="Lang B.F."/>
            <person name="Lipzen A."/>
            <person name="O'Donnell K."/>
            <person name="Pangilinan J."/>
            <person name="Reynolds N."/>
            <person name="Sandor L."/>
            <person name="Smith M.E."/>
            <person name="Tsang A."/>
            <person name="Grigoriev I.V."/>
            <person name="Stajich J.E."/>
            <person name="Spatafora J.W."/>
        </authorList>
    </citation>
    <scope>NUCLEOTIDE SEQUENCE</scope>
    <source>
        <strain evidence="5">RSA 2281</strain>
    </source>
</reference>
<name>A0AAD5KAG6_9FUNG</name>
<keyword evidence="6" id="KW-1185">Reference proteome</keyword>
<evidence type="ECO:0000313" key="6">
    <source>
        <dbReference type="Proteomes" id="UP001209540"/>
    </source>
</evidence>
<proteinExistence type="predicted"/>
<dbReference type="Proteomes" id="UP001209540">
    <property type="component" value="Unassembled WGS sequence"/>
</dbReference>
<evidence type="ECO:0000256" key="3">
    <source>
        <dbReference type="SAM" id="SignalP"/>
    </source>
</evidence>
<gene>
    <name evidence="5" type="ORF">BDA99DRAFT_514296</name>
</gene>
<feature type="chain" id="PRO_5041977944" description="Yeast cell wall synthesis Kre9/Knh1-like N-terminal domain-containing protein" evidence="3">
    <location>
        <begin position="21"/>
        <end position="197"/>
    </location>
</feature>
<organism evidence="5 6">
    <name type="scientific">Phascolomyces articulosus</name>
    <dbReference type="NCBI Taxonomy" id="60185"/>
    <lineage>
        <taxon>Eukaryota</taxon>
        <taxon>Fungi</taxon>
        <taxon>Fungi incertae sedis</taxon>
        <taxon>Mucoromycota</taxon>
        <taxon>Mucoromycotina</taxon>
        <taxon>Mucoromycetes</taxon>
        <taxon>Mucorales</taxon>
        <taxon>Lichtheimiaceae</taxon>
        <taxon>Phascolomyces</taxon>
    </lineage>
</organism>
<dbReference type="InterPro" id="IPR018466">
    <property type="entry name" value="Kre9/Knh1-like_N"/>
</dbReference>
<feature type="compositionally biased region" description="Low complexity" evidence="2">
    <location>
        <begin position="141"/>
        <end position="164"/>
    </location>
</feature>
<comment type="caution">
    <text evidence="5">The sequence shown here is derived from an EMBL/GenBank/DDBJ whole genome shotgun (WGS) entry which is preliminary data.</text>
</comment>
<evidence type="ECO:0000313" key="5">
    <source>
        <dbReference type="EMBL" id="KAI9258834.1"/>
    </source>
</evidence>
<dbReference type="AlphaFoldDB" id="A0AAD5KAG6"/>
<evidence type="ECO:0000256" key="2">
    <source>
        <dbReference type="SAM" id="MobiDB-lite"/>
    </source>
</evidence>
<protein>
    <recommendedName>
        <fullName evidence="4">Yeast cell wall synthesis Kre9/Knh1-like N-terminal domain-containing protein</fullName>
    </recommendedName>
</protein>
<evidence type="ECO:0000259" key="4">
    <source>
        <dbReference type="Pfam" id="PF10342"/>
    </source>
</evidence>
<sequence length="197" mass="20122">MKSIFLSAIALIASASYAAAEIKVVSPWGSTVWNAGGTGDITWTTEKADASKNCHIQMMNGNITNSNMVAYVTAPDTPVKCSMEKYQIKPLNDFEAGKYWIRIGQTDDAASWAYSGVFQFKGNGTAKPFHLASNPAAAAAAATSGGSSSGKPSSTSSATQAAQSGDEESAAMQLNIQGKTLAAVAGGAVAAAVALAM</sequence>
<feature type="region of interest" description="Disordered" evidence="2">
    <location>
        <begin position="141"/>
        <end position="166"/>
    </location>
</feature>
<feature type="domain" description="Yeast cell wall synthesis Kre9/Knh1-like N-terminal" evidence="4">
    <location>
        <begin position="26"/>
        <end position="119"/>
    </location>
</feature>
<keyword evidence="1 3" id="KW-0732">Signal</keyword>
<dbReference type="Pfam" id="PF10342">
    <property type="entry name" value="Kre9_KNH"/>
    <property type="match status" value="1"/>
</dbReference>
<dbReference type="EMBL" id="JAIXMP010000018">
    <property type="protein sequence ID" value="KAI9258834.1"/>
    <property type="molecule type" value="Genomic_DNA"/>
</dbReference>
<feature type="signal peptide" evidence="3">
    <location>
        <begin position="1"/>
        <end position="20"/>
    </location>
</feature>
<accession>A0AAD5KAG6</accession>
<reference evidence="5" key="2">
    <citation type="submission" date="2023-02" db="EMBL/GenBank/DDBJ databases">
        <authorList>
            <consortium name="DOE Joint Genome Institute"/>
            <person name="Mondo S.J."/>
            <person name="Chang Y."/>
            <person name="Wang Y."/>
            <person name="Ahrendt S."/>
            <person name="Andreopoulos W."/>
            <person name="Barry K."/>
            <person name="Beard J."/>
            <person name="Benny G.L."/>
            <person name="Blankenship S."/>
            <person name="Bonito G."/>
            <person name="Cuomo C."/>
            <person name="Desiro A."/>
            <person name="Gervers K.A."/>
            <person name="Hundley H."/>
            <person name="Kuo A."/>
            <person name="LaButti K."/>
            <person name="Lang B.F."/>
            <person name="Lipzen A."/>
            <person name="O'Donnell K."/>
            <person name="Pangilinan J."/>
            <person name="Reynolds N."/>
            <person name="Sandor L."/>
            <person name="Smith M.W."/>
            <person name="Tsang A."/>
            <person name="Grigoriev I.V."/>
            <person name="Stajich J.E."/>
            <person name="Spatafora J.W."/>
        </authorList>
    </citation>
    <scope>NUCLEOTIDE SEQUENCE</scope>
    <source>
        <strain evidence="5">RSA 2281</strain>
    </source>
</reference>
<evidence type="ECO:0000256" key="1">
    <source>
        <dbReference type="ARBA" id="ARBA00022729"/>
    </source>
</evidence>